<dbReference type="SUPFAM" id="SSF54897">
    <property type="entry name" value="Protease propeptides/inhibitors"/>
    <property type="match status" value="1"/>
</dbReference>
<dbReference type="InterPro" id="IPR000209">
    <property type="entry name" value="Peptidase_S8/S53_dom"/>
</dbReference>
<feature type="domain" description="Peptidase C-terminal archaeal/bacterial" evidence="10">
    <location>
        <begin position="484"/>
        <end position="551"/>
    </location>
</feature>
<gene>
    <name evidence="11" type="ORF">GTQ48_11835</name>
</gene>
<dbReference type="InterPro" id="IPR037045">
    <property type="entry name" value="S8pro/Inhibitor_I9_sf"/>
</dbReference>
<dbReference type="GO" id="GO:0005615">
    <property type="term" value="C:extracellular space"/>
    <property type="evidence" value="ECO:0007669"/>
    <property type="project" value="TreeGrafter"/>
</dbReference>
<dbReference type="Pfam" id="PF04151">
    <property type="entry name" value="PPC"/>
    <property type="match status" value="1"/>
</dbReference>
<keyword evidence="5 6" id="KW-0720">Serine protease</keyword>
<dbReference type="GO" id="GO:0004252">
    <property type="term" value="F:serine-type endopeptidase activity"/>
    <property type="evidence" value="ECO:0007669"/>
    <property type="project" value="UniProtKB-UniRule"/>
</dbReference>
<dbReference type="PROSITE" id="PS51892">
    <property type="entry name" value="SUBTILASE"/>
    <property type="match status" value="1"/>
</dbReference>
<evidence type="ECO:0000256" key="6">
    <source>
        <dbReference type="PROSITE-ProRule" id="PRU01240"/>
    </source>
</evidence>
<feature type="active site" description="Charge relay system" evidence="6">
    <location>
        <position position="233"/>
    </location>
</feature>
<dbReference type="Proteomes" id="UP000471381">
    <property type="component" value="Unassembled WGS sequence"/>
</dbReference>
<proteinExistence type="inferred from homology"/>
<dbReference type="InterPro" id="IPR034202">
    <property type="entry name" value="Subtilisin_Carlsberg-like"/>
</dbReference>
<feature type="active site" description="Charge relay system" evidence="6">
    <location>
        <position position="387"/>
    </location>
</feature>
<dbReference type="PROSITE" id="PS00137">
    <property type="entry name" value="SUBTILASE_HIS"/>
    <property type="match status" value="1"/>
</dbReference>
<dbReference type="InterPro" id="IPR036852">
    <property type="entry name" value="Peptidase_S8/S53_dom_sf"/>
</dbReference>
<dbReference type="AlphaFoldDB" id="A0A6N9TL08"/>
<keyword evidence="8" id="KW-0732">Signal</keyword>
<dbReference type="GO" id="GO:0006508">
    <property type="term" value="P:proteolysis"/>
    <property type="evidence" value="ECO:0007669"/>
    <property type="project" value="UniProtKB-KW"/>
</dbReference>
<keyword evidence="4 6" id="KW-0378">Hydrolase</keyword>
<dbReference type="Gene3D" id="3.40.50.200">
    <property type="entry name" value="Peptidase S8/S53 domain"/>
    <property type="match status" value="1"/>
</dbReference>
<dbReference type="GO" id="GO:0046872">
    <property type="term" value="F:metal ion binding"/>
    <property type="evidence" value="ECO:0007669"/>
    <property type="project" value="UniProtKB-KW"/>
</dbReference>
<keyword evidence="3" id="KW-0479">Metal-binding</keyword>
<evidence type="ECO:0000256" key="4">
    <source>
        <dbReference type="ARBA" id="ARBA00022801"/>
    </source>
</evidence>
<dbReference type="CDD" id="cd07477">
    <property type="entry name" value="Peptidases_S8_Subtilisin_subset"/>
    <property type="match status" value="1"/>
</dbReference>
<evidence type="ECO:0000256" key="1">
    <source>
        <dbReference type="ARBA" id="ARBA00011073"/>
    </source>
</evidence>
<evidence type="ECO:0000313" key="11">
    <source>
        <dbReference type="EMBL" id="NDW16209.1"/>
    </source>
</evidence>
<feature type="domain" description="Peptidase S8/S53" evidence="9">
    <location>
        <begin position="192"/>
        <end position="435"/>
    </location>
</feature>
<dbReference type="PANTHER" id="PTHR43806:SF11">
    <property type="entry name" value="CEREVISIN-RELATED"/>
    <property type="match status" value="1"/>
</dbReference>
<dbReference type="InterPro" id="IPR022398">
    <property type="entry name" value="Peptidase_S8_His-AS"/>
</dbReference>
<sequence>MNLKNKKHTCMTAAAIAVSLAFAGQSAIAEENAPVKVEEKKKSFSSKLNKSLNKRLDKRFKKVGFGSLEEPGDRYIVKFKDEMTSEVLMGTDDVSLRGKGALKFGKQKKAFNIQAAKNDVTRAGGLVKKELKKHRMMAAKLDRKALNELRKNPNVESIEIDAKRKPMAQTTPYGYTMVQANQFGQADTTARKVCVIDTGYNLGHPDLPDTNNGVTGNANNAAVGNWYNDGNGHGTHVAGTIAAYDNNEGVVGVYPGVDLHIVKIFNDNGQWTYASDLIDAITQCQNAGSNVVNMSLGGGSASATERDAMQSFTDAGMLLVAAAGNDGNSGKSYPASYDAVMSVAAVDSNENRASYSQYNDQVEIAAPGSAVQSTYPTNTYAALSGTSMATPHVAGGAALVWSYFPQCTNNQIRNALNVTAQDKGSAGRDNFYGFGLMKLADAYNQLNTNGCDGNGGGTDNGGSPTVEPVSGQVPGLSASRNDWNRYTWTIPEGVSQMTVSIAGGSGDADLYMKFGSQPETSDFDCRPYRNGNNEECTFDAPAAGTWHIGIRAYSRYSNVTLSYSYE</sequence>
<dbReference type="InterPro" id="IPR023828">
    <property type="entry name" value="Peptidase_S8_Ser-AS"/>
</dbReference>
<keyword evidence="2 6" id="KW-0645">Protease</keyword>
<feature type="region of interest" description="Disordered" evidence="7">
    <location>
        <begin position="451"/>
        <end position="474"/>
    </location>
</feature>
<evidence type="ECO:0000256" key="2">
    <source>
        <dbReference type="ARBA" id="ARBA00022670"/>
    </source>
</evidence>
<reference evidence="11 12" key="1">
    <citation type="submission" date="2020-01" db="EMBL/GenBank/DDBJ databases">
        <title>Genomes of bacteria type strains.</title>
        <authorList>
            <person name="Chen J."/>
            <person name="Zhu S."/>
            <person name="Yang J."/>
        </authorList>
    </citation>
    <scope>NUCLEOTIDE SEQUENCE [LARGE SCALE GENOMIC DNA]</scope>
    <source>
        <strain evidence="11 12">LMG 24078</strain>
    </source>
</reference>
<keyword evidence="12" id="KW-1185">Reference proteome</keyword>
<protein>
    <submittedName>
        <fullName evidence="11">S8 family serine peptidase</fullName>
    </submittedName>
</protein>
<dbReference type="PANTHER" id="PTHR43806">
    <property type="entry name" value="PEPTIDASE S8"/>
    <property type="match status" value="1"/>
</dbReference>
<dbReference type="EMBL" id="JAAAWO010000008">
    <property type="protein sequence ID" value="NDW16209.1"/>
    <property type="molecule type" value="Genomic_DNA"/>
</dbReference>
<dbReference type="Gene3D" id="2.60.120.380">
    <property type="match status" value="1"/>
</dbReference>
<dbReference type="InterPro" id="IPR050131">
    <property type="entry name" value="Peptidase_S8_subtilisin-like"/>
</dbReference>
<name>A0A6N9TL08_9ALTE</name>
<feature type="signal peptide" evidence="8">
    <location>
        <begin position="1"/>
        <end position="29"/>
    </location>
</feature>
<evidence type="ECO:0000256" key="7">
    <source>
        <dbReference type="SAM" id="MobiDB-lite"/>
    </source>
</evidence>
<dbReference type="InterPro" id="IPR007280">
    <property type="entry name" value="Peptidase_C_arc/bac"/>
</dbReference>
<dbReference type="InterPro" id="IPR015500">
    <property type="entry name" value="Peptidase_S8_subtilisin-rel"/>
</dbReference>
<comment type="similarity">
    <text evidence="1 6">Belongs to the peptidase S8 family.</text>
</comment>
<feature type="active site" description="Charge relay system" evidence="6">
    <location>
        <position position="197"/>
    </location>
</feature>
<evidence type="ECO:0000256" key="3">
    <source>
        <dbReference type="ARBA" id="ARBA00022723"/>
    </source>
</evidence>
<organism evidence="11 12">
    <name type="scientific">Alteromonas genovensis</name>
    <dbReference type="NCBI Taxonomy" id="471225"/>
    <lineage>
        <taxon>Bacteria</taxon>
        <taxon>Pseudomonadati</taxon>
        <taxon>Pseudomonadota</taxon>
        <taxon>Gammaproteobacteria</taxon>
        <taxon>Alteromonadales</taxon>
        <taxon>Alteromonadaceae</taxon>
        <taxon>Alteromonas/Salinimonas group</taxon>
        <taxon>Alteromonas</taxon>
    </lineage>
</organism>
<evidence type="ECO:0000259" key="9">
    <source>
        <dbReference type="Pfam" id="PF00082"/>
    </source>
</evidence>
<dbReference type="Gene3D" id="3.30.70.80">
    <property type="entry name" value="Peptidase S8 propeptide/proteinase inhibitor I9"/>
    <property type="match status" value="1"/>
</dbReference>
<evidence type="ECO:0000259" key="10">
    <source>
        <dbReference type="Pfam" id="PF04151"/>
    </source>
</evidence>
<dbReference type="PRINTS" id="PR00723">
    <property type="entry name" value="SUBTILISIN"/>
</dbReference>
<comment type="caution">
    <text evidence="11">The sequence shown here is derived from an EMBL/GenBank/DDBJ whole genome shotgun (WGS) entry which is preliminary data.</text>
</comment>
<evidence type="ECO:0000256" key="8">
    <source>
        <dbReference type="SAM" id="SignalP"/>
    </source>
</evidence>
<feature type="chain" id="PRO_5026956723" evidence="8">
    <location>
        <begin position="30"/>
        <end position="566"/>
    </location>
</feature>
<dbReference type="PROSITE" id="PS00138">
    <property type="entry name" value="SUBTILASE_SER"/>
    <property type="match status" value="1"/>
</dbReference>
<evidence type="ECO:0000256" key="5">
    <source>
        <dbReference type="ARBA" id="ARBA00022825"/>
    </source>
</evidence>
<evidence type="ECO:0000313" key="12">
    <source>
        <dbReference type="Proteomes" id="UP000471381"/>
    </source>
</evidence>
<accession>A0A6N9TL08</accession>
<dbReference type="SUPFAM" id="SSF52743">
    <property type="entry name" value="Subtilisin-like"/>
    <property type="match status" value="1"/>
</dbReference>
<dbReference type="Pfam" id="PF00082">
    <property type="entry name" value="Peptidase_S8"/>
    <property type="match status" value="1"/>
</dbReference>